<evidence type="ECO:0000313" key="1">
    <source>
        <dbReference type="EMBL" id="JAD60924.1"/>
    </source>
</evidence>
<accession>A0A0A9BAB2</accession>
<reference evidence="1" key="1">
    <citation type="submission" date="2014-09" db="EMBL/GenBank/DDBJ databases">
        <authorList>
            <person name="Magalhaes I.L.F."/>
            <person name="Oliveira U."/>
            <person name="Santos F.R."/>
            <person name="Vidigal T.H.D.A."/>
            <person name="Brescovit A.D."/>
            <person name="Santos A.J."/>
        </authorList>
    </citation>
    <scope>NUCLEOTIDE SEQUENCE</scope>
    <source>
        <tissue evidence="1">Shoot tissue taken approximately 20 cm above the soil surface</tissue>
    </source>
</reference>
<reference evidence="1" key="2">
    <citation type="journal article" date="2015" name="Data Brief">
        <title>Shoot transcriptome of the giant reed, Arundo donax.</title>
        <authorList>
            <person name="Barrero R.A."/>
            <person name="Guerrero F.D."/>
            <person name="Moolhuijzen P."/>
            <person name="Goolsby J.A."/>
            <person name="Tidwell J."/>
            <person name="Bellgard S.E."/>
            <person name="Bellgard M.I."/>
        </authorList>
    </citation>
    <scope>NUCLEOTIDE SEQUENCE</scope>
    <source>
        <tissue evidence="1">Shoot tissue taken approximately 20 cm above the soil surface</tissue>
    </source>
</reference>
<sequence>MFARVRCTRKFT</sequence>
<name>A0A0A9BAB2_ARUDO</name>
<organism evidence="1">
    <name type="scientific">Arundo donax</name>
    <name type="common">Giant reed</name>
    <name type="synonym">Donax arundinaceus</name>
    <dbReference type="NCBI Taxonomy" id="35708"/>
    <lineage>
        <taxon>Eukaryota</taxon>
        <taxon>Viridiplantae</taxon>
        <taxon>Streptophyta</taxon>
        <taxon>Embryophyta</taxon>
        <taxon>Tracheophyta</taxon>
        <taxon>Spermatophyta</taxon>
        <taxon>Magnoliopsida</taxon>
        <taxon>Liliopsida</taxon>
        <taxon>Poales</taxon>
        <taxon>Poaceae</taxon>
        <taxon>PACMAD clade</taxon>
        <taxon>Arundinoideae</taxon>
        <taxon>Arundineae</taxon>
        <taxon>Arundo</taxon>
    </lineage>
</organism>
<proteinExistence type="predicted"/>
<protein>
    <submittedName>
        <fullName evidence="1">Uncharacterized protein</fullName>
    </submittedName>
</protein>
<dbReference type="EMBL" id="GBRH01236971">
    <property type="protein sequence ID" value="JAD60924.1"/>
    <property type="molecule type" value="Transcribed_RNA"/>
</dbReference>